<protein>
    <submittedName>
        <fullName evidence="1">Uncharacterized protein</fullName>
    </submittedName>
</protein>
<dbReference type="AlphaFoldDB" id="A0AAD5Y2Q7"/>
<dbReference type="EMBL" id="JADGJW010000073">
    <property type="protein sequence ID" value="KAJ3225010.1"/>
    <property type="molecule type" value="Genomic_DNA"/>
</dbReference>
<sequence>MLEEPLPINALANHNPVLAASNEIFLNCFIWGKPSQNQIQISLPKSDIFKNLKQTIRNTFPQFKDQQINLFKTLEYLYDNDKRLLSVDTEKVNIEKSGLQLEFLDSSFEGELLTEIFDFVNLEGPLIHLIFLWDVPTAIDDLPPLYSSSEVYNEFLLNTFHPTAHICNGIVFDNENLKEYVDVKRKITLKNDTLKKKFSNVAQGEPSNSRPGVRISTFSEIRIPYSTLDYNVLHTGRSE</sequence>
<dbReference type="Proteomes" id="UP001211065">
    <property type="component" value="Unassembled WGS sequence"/>
</dbReference>
<organism evidence="1 2">
    <name type="scientific">Clydaea vesicula</name>
    <dbReference type="NCBI Taxonomy" id="447962"/>
    <lineage>
        <taxon>Eukaryota</taxon>
        <taxon>Fungi</taxon>
        <taxon>Fungi incertae sedis</taxon>
        <taxon>Chytridiomycota</taxon>
        <taxon>Chytridiomycota incertae sedis</taxon>
        <taxon>Chytridiomycetes</taxon>
        <taxon>Lobulomycetales</taxon>
        <taxon>Lobulomycetaceae</taxon>
        <taxon>Clydaea</taxon>
    </lineage>
</organism>
<reference evidence="1" key="1">
    <citation type="submission" date="2020-05" db="EMBL/GenBank/DDBJ databases">
        <title>Phylogenomic resolution of chytrid fungi.</title>
        <authorList>
            <person name="Stajich J.E."/>
            <person name="Amses K."/>
            <person name="Simmons R."/>
            <person name="Seto K."/>
            <person name="Myers J."/>
            <person name="Bonds A."/>
            <person name="Quandt C.A."/>
            <person name="Barry K."/>
            <person name="Liu P."/>
            <person name="Grigoriev I."/>
            <person name="Longcore J.E."/>
            <person name="James T.Y."/>
        </authorList>
    </citation>
    <scope>NUCLEOTIDE SEQUENCE</scope>
    <source>
        <strain evidence="1">JEL0476</strain>
    </source>
</reference>
<keyword evidence="2" id="KW-1185">Reference proteome</keyword>
<proteinExistence type="predicted"/>
<evidence type="ECO:0000313" key="1">
    <source>
        <dbReference type="EMBL" id="KAJ3225010.1"/>
    </source>
</evidence>
<gene>
    <name evidence="1" type="ORF">HK099_007483</name>
</gene>
<name>A0AAD5Y2Q7_9FUNG</name>
<comment type="caution">
    <text evidence="1">The sequence shown here is derived from an EMBL/GenBank/DDBJ whole genome shotgun (WGS) entry which is preliminary data.</text>
</comment>
<accession>A0AAD5Y2Q7</accession>
<evidence type="ECO:0000313" key="2">
    <source>
        <dbReference type="Proteomes" id="UP001211065"/>
    </source>
</evidence>